<reference evidence="1 4" key="1">
    <citation type="submission" date="2016-03" db="EMBL/GenBank/DDBJ databases">
        <authorList>
            <person name="Hansen M.J."/>
            <person name="Bojesen A.M."/>
            <person name="Planet P."/>
        </authorList>
    </citation>
    <scope>NUCLEOTIDE SEQUENCE [LARGE SCALE GENOMIC DNA]</scope>
    <source>
        <strain evidence="1 4">HPA 21</strain>
    </source>
</reference>
<dbReference type="Proteomes" id="UP000276901">
    <property type="component" value="Unassembled WGS sequence"/>
</dbReference>
<evidence type="ECO:0000313" key="1">
    <source>
        <dbReference type="EMBL" id="QIM64308.1"/>
    </source>
</evidence>
<accession>A0AAE7C264</accession>
<evidence type="ECO:0000313" key="2">
    <source>
        <dbReference type="EMBL" id="RPE93853.1"/>
    </source>
</evidence>
<dbReference type="EMBL" id="CP015029">
    <property type="protein sequence ID" value="QIM64308.1"/>
    <property type="molecule type" value="Genomic_DNA"/>
</dbReference>
<dbReference type="EMBL" id="RKQT01000002">
    <property type="protein sequence ID" value="RPE93853.1"/>
    <property type="molecule type" value="Genomic_DNA"/>
</dbReference>
<gene>
    <name evidence="1" type="ORF">A4G17_01975</name>
    <name evidence="2" type="ORF">EDC49_1368</name>
</gene>
<proteinExistence type="predicted"/>
<evidence type="ECO:0000313" key="4">
    <source>
        <dbReference type="Proteomes" id="UP000502287"/>
    </source>
</evidence>
<name>A0AAE7C264_9PAST</name>
<dbReference type="KEGG" id="fcl:A4G17_01975"/>
<organism evidence="1 4">
    <name type="scientific">Frederiksenia canicola</name>
    <dbReference type="NCBI Taxonomy" id="123824"/>
    <lineage>
        <taxon>Bacteria</taxon>
        <taxon>Pseudomonadati</taxon>
        <taxon>Pseudomonadota</taxon>
        <taxon>Gammaproteobacteria</taxon>
        <taxon>Pasteurellales</taxon>
        <taxon>Pasteurellaceae</taxon>
        <taxon>Frederiksenia</taxon>
    </lineage>
</organism>
<keyword evidence="3" id="KW-1185">Reference proteome</keyword>
<reference evidence="2 3" key="2">
    <citation type="submission" date="2018-11" db="EMBL/GenBank/DDBJ databases">
        <title>Genomic Encyclopedia of Type Strains, Phase IV (KMG-IV): sequencing the most valuable type-strain genomes for metagenomic binning, comparative biology and taxonomic classification.</title>
        <authorList>
            <person name="Goeker M."/>
        </authorList>
    </citation>
    <scope>NUCLEOTIDE SEQUENCE [LARGE SCALE GENOMIC DNA]</scope>
    <source>
        <strain evidence="2 3">DSM 25797</strain>
    </source>
</reference>
<evidence type="ECO:0000313" key="3">
    <source>
        <dbReference type="Proteomes" id="UP000276901"/>
    </source>
</evidence>
<dbReference type="RefSeq" id="WP_123956999.1">
    <property type="nucleotide sequence ID" value="NZ_CP015029.1"/>
</dbReference>
<dbReference type="AlphaFoldDB" id="A0AAE7C264"/>
<sequence length="143" mass="15813">MTNENNKIDWSNFNETEQQAIAIHYDNVANGTNNPTFPYSAAVFEELAENLASIALIKPNAALRMVDELQVINDVLLKQMPIPPTKDEAELATMFTNEEIQQNLLGCTASFFLVNQFSNIINHILFALEAEATATGGENGTKH</sequence>
<protein>
    <submittedName>
        <fullName evidence="1">Uncharacterized protein</fullName>
    </submittedName>
</protein>
<dbReference type="Proteomes" id="UP000502287">
    <property type="component" value="Chromosome"/>
</dbReference>